<keyword evidence="5 13" id="KW-1003">Cell membrane</keyword>
<dbReference type="GO" id="GO:0005886">
    <property type="term" value="C:plasma membrane"/>
    <property type="evidence" value="ECO:0007669"/>
    <property type="project" value="UniProtKB-SubCell"/>
</dbReference>
<dbReference type="PIRSF" id="PIRSF016636">
    <property type="entry name" value="AlgI_DltB"/>
    <property type="match status" value="1"/>
</dbReference>
<proteinExistence type="inferred from homology"/>
<evidence type="ECO:0000313" key="16">
    <source>
        <dbReference type="Proteomes" id="UP000255207"/>
    </source>
</evidence>
<accession>A0A370LBH0</accession>
<evidence type="ECO:0000256" key="3">
    <source>
        <dbReference type="ARBA" id="ARBA00010323"/>
    </source>
</evidence>
<keyword evidence="9 14" id="KW-1133">Transmembrane helix</keyword>
<keyword evidence="8" id="KW-0016">Alginate biosynthesis</keyword>
<keyword evidence="16" id="KW-1185">Reference proteome</keyword>
<reference evidence="16" key="1">
    <citation type="submission" date="2018-07" db="EMBL/GenBank/DDBJ databases">
        <authorList>
            <person name="Safronova V.I."/>
            <person name="Chirak E.R."/>
            <person name="Sazanova A.L."/>
        </authorList>
    </citation>
    <scope>NUCLEOTIDE SEQUENCE [LARGE SCALE GENOMIC DNA]</scope>
    <source>
        <strain evidence="16">RCAM04685</strain>
    </source>
</reference>
<feature type="transmembrane region" description="Helical" evidence="14">
    <location>
        <begin position="427"/>
        <end position="445"/>
    </location>
</feature>
<dbReference type="PANTHER" id="PTHR13285:SF23">
    <property type="entry name" value="TEICHOIC ACID D-ALANYLTRANSFERASE"/>
    <property type="match status" value="1"/>
</dbReference>
<gene>
    <name evidence="15" type="ORF">DWE98_01790</name>
</gene>
<feature type="transmembrane region" description="Helical" evidence="14">
    <location>
        <begin position="244"/>
        <end position="262"/>
    </location>
</feature>
<sequence>MLFNSFVFLLGFLPLALGLHWLVERFQPGWRLPLLAALSFAFYGYWDWRFIPLLAFSVLINWLIAEAFLRTKRAGLITLAIALNLAVLALFKYFNFFADLAGMIPGLPAPKLDLALPLGISFFTFHHVMYLTDLRRGEAPRYDLVRYALYIAFFPQVLAGPLVRWREIMHQFEERPYLRADAAERVARGLMLLTFGLAKKVLLGDPLAEYANPVFAAAAAGQAVSVAEAWQGVLAFTFQIYFDFSGYTDMALGLALLFGIVLPQNFDAPYRSLSIQDFWRRWHMTLSRFLRDYLYIPLGGSRHGLPMQVWALFATMALGGLWHGAGLTFIAWGAAHGLALIVALFWRRANLPMPAPLGWLLTFVFVMFCWVLFRAATFEAALVIYKAMLGFAPHGIGFKWRALLPAAAFAIIGPTSWALVHKLPPARWIAILTAILFVLVLFKIGDDANYEFIYFQF</sequence>
<feature type="transmembrane region" description="Helical" evidence="14">
    <location>
        <begin position="358"/>
        <end position="382"/>
    </location>
</feature>
<evidence type="ECO:0000256" key="6">
    <source>
        <dbReference type="ARBA" id="ARBA00022679"/>
    </source>
</evidence>
<dbReference type="Pfam" id="PF03062">
    <property type="entry name" value="MBOAT"/>
    <property type="match status" value="1"/>
</dbReference>
<dbReference type="PIRSF" id="PIRSF500217">
    <property type="entry name" value="AlgI"/>
    <property type="match status" value="1"/>
</dbReference>
<protein>
    <recommendedName>
        <fullName evidence="4">Probable alginate O-acetylase AlgI</fullName>
    </recommendedName>
    <alternativeName>
        <fullName evidence="12">Alginate biosynthesis protein AlgI</fullName>
    </alternativeName>
</protein>
<evidence type="ECO:0000256" key="8">
    <source>
        <dbReference type="ARBA" id="ARBA00022841"/>
    </source>
</evidence>
<comment type="similarity">
    <text evidence="3 13">Belongs to the membrane-bound acyltransferase family.</text>
</comment>
<dbReference type="RefSeq" id="WP_114827432.1">
    <property type="nucleotide sequence ID" value="NZ_QQTO01000019.1"/>
</dbReference>
<feature type="transmembrane region" description="Helical" evidence="14">
    <location>
        <begin position="114"/>
        <end position="132"/>
    </location>
</feature>
<evidence type="ECO:0000256" key="11">
    <source>
        <dbReference type="ARBA" id="ARBA00023315"/>
    </source>
</evidence>
<evidence type="ECO:0000256" key="4">
    <source>
        <dbReference type="ARBA" id="ARBA00016084"/>
    </source>
</evidence>
<evidence type="ECO:0000256" key="9">
    <source>
        <dbReference type="ARBA" id="ARBA00022989"/>
    </source>
</evidence>
<feature type="transmembrane region" description="Helical" evidence="14">
    <location>
        <begin position="76"/>
        <end position="94"/>
    </location>
</feature>
<feature type="transmembrane region" description="Helical" evidence="14">
    <location>
        <begin position="144"/>
        <end position="163"/>
    </location>
</feature>
<dbReference type="OrthoDB" id="139172at2"/>
<dbReference type="GO" id="GO:0016746">
    <property type="term" value="F:acyltransferase activity"/>
    <property type="evidence" value="ECO:0007669"/>
    <property type="project" value="UniProtKB-KW"/>
</dbReference>
<name>A0A370LBH0_9HYPH</name>
<comment type="pathway">
    <text evidence="2">Glycan biosynthesis; alginate biosynthesis.</text>
</comment>
<organism evidence="15 16">
    <name type="scientific">Bosea caraganae</name>
    <dbReference type="NCBI Taxonomy" id="2763117"/>
    <lineage>
        <taxon>Bacteria</taxon>
        <taxon>Pseudomonadati</taxon>
        <taxon>Pseudomonadota</taxon>
        <taxon>Alphaproteobacteria</taxon>
        <taxon>Hyphomicrobiales</taxon>
        <taxon>Boseaceae</taxon>
        <taxon>Bosea</taxon>
    </lineage>
</organism>
<dbReference type="Proteomes" id="UP000255207">
    <property type="component" value="Unassembled WGS sequence"/>
</dbReference>
<keyword evidence="6 13" id="KW-0808">Transferase</keyword>
<dbReference type="InterPro" id="IPR024194">
    <property type="entry name" value="Ac/AlaTfrase_AlgI/DltB"/>
</dbReference>
<evidence type="ECO:0000256" key="10">
    <source>
        <dbReference type="ARBA" id="ARBA00023136"/>
    </source>
</evidence>
<dbReference type="EMBL" id="QQTP01000001">
    <property type="protein sequence ID" value="RDJ29314.1"/>
    <property type="molecule type" value="Genomic_DNA"/>
</dbReference>
<dbReference type="AlphaFoldDB" id="A0A370LBH0"/>
<dbReference type="InterPro" id="IPR028362">
    <property type="entry name" value="AlgI"/>
</dbReference>
<keyword evidence="10 13" id="KW-0472">Membrane</keyword>
<evidence type="ECO:0000256" key="13">
    <source>
        <dbReference type="PIRNR" id="PIRNR016636"/>
    </source>
</evidence>
<keyword evidence="7 14" id="KW-0812">Transmembrane</keyword>
<dbReference type="PANTHER" id="PTHR13285">
    <property type="entry name" value="ACYLTRANSFERASE"/>
    <property type="match status" value="1"/>
</dbReference>
<evidence type="ECO:0000256" key="12">
    <source>
        <dbReference type="ARBA" id="ARBA00031030"/>
    </source>
</evidence>
<feature type="transmembrane region" description="Helical" evidence="14">
    <location>
        <begin position="329"/>
        <end position="346"/>
    </location>
</feature>
<dbReference type="GO" id="GO:0042121">
    <property type="term" value="P:alginic acid biosynthetic process"/>
    <property type="evidence" value="ECO:0007669"/>
    <property type="project" value="UniProtKB-KW"/>
</dbReference>
<evidence type="ECO:0000256" key="7">
    <source>
        <dbReference type="ARBA" id="ARBA00022692"/>
    </source>
</evidence>
<evidence type="ECO:0000313" key="15">
    <source>
        <dbReference type="EMBL" id="RDJ29314.1"/>
    </source>
</evidence>
<dbReference type="InterPro" id="IPR051085">
    <property type="entry name" value="MB_O-acyltransferase"/>
</dbReference>
<dbReference type="InterPro" id="IPR004299">
    <property type="entry name" value="MBOAT_fam"/>
</dbReference>
<evidence type="ECO:0000256" key="14">
    <source>
        <dbReference type="SAM" id="Phobius"/>
    </source>
</evidence>
<keyword evidence="11 13" id="KW-0012">Acyltransferase</keyword>
<evidence type="ECO:0000256" key="1">
    <source>
        <dbReference type="ARBA" id="ARBA00004651"/>
    </source>
</evidence>
<evidence type="ECO:0000256" key="5">
    <source>
        <dbReference type="ARBA" id="ARBA00022475"/>
    </source>
</evidence>
<feature type="transmembrane region" description="Helical" evidence="14">
    <location>
        <begin position="402"/>
        <end position="420"/>
    </location>
</feature>
<comment type="caution">
    <text evidence="15">The sequence shown here is derived from an EMBL/GenBank/DDBJ whole genome shotgun (WGS) entry which is preliminary data.</text>
</comment>
<feature type="transmembrane region" description="Helical" evidence="14">
    <location>
        <begin position="49"/>
        <end position="69"/>
    </location>
</feature>
<evidence type="ECO:0000256" key="2">
    <source>
        <dbReference type="ARBA" id="ARBA00005182"/>
    </source>
</evidence>
<comment type="subcellular location">
    <subcellularLocation>
        <location evidence="1">Cell membrane</location>
        <topology evidence="1">Multi-pass membrane protein</topology>
    </subcellularLocation>
</comment>